<dbReference type="EMBL" id="NNAY01003620">
    <property type="protein sequence ID" value="OXU19095.1"/>
    <property type="molecule type" value="Genomic_DNA"/>
</dbReference>
<dbReference type="Proteomes" id="UP000215335">
    <property type="component" value="Unassembled WGS sequence"/>
</dbReference>
<comment type="caution">
    <text evidence="1">The sequence shown here is derived from an EMBL/GenBank/DDBJ whole genome shotgun (WGS) entry which is preliminary data.</text>
</comment>
<proteinExistence type="predicted"/>
<evidence type="ECO:0000313" key="2">
    <source>
        <dbReference type="Proteomes" id="UP000215335"/>
    </source>
</evidence>
<accession>A0A232EL72</accession>
<keyword evidence="2" id="KW-1185">Reference proteome</keyword>
<gene>
    <name evidence="1" type="ORF">TSAR_015967</name>
</gene>
<protein>
    <submittedName>
        <fullName evidence="1">Uncharacterized protein</fullName>
    </submittedName>
</protein>
<evidence type="ECO:0000313" key="1">
    <source>
        <dbReference type="EMBL" id="OXU19095.1"/>
    </source>
</evidence>
<dbReference type="AlphaFoldDB" id="A0A232EL72"/>
<name>A0A232EL72_9HYME</name>
<organism evidence="1 2">
    <name type="scientific">Trichomalopsis sarcophagae</name>
    <dbReference type="NCBI Taxonomy" id="543379"/>
    <lineage>
        <taxon>Eukaryota</taxon>
        <taxon>Metazoa</taxon>
        <taxon>Ecdysozoa</taxon>
        <taxon>Arthropoda</taxon>
        <taxon>Hexapoda</taxon>
        <taxon>Insecta</taxon>
        <taxon>Pterygota</taxon>
        <taxon>Neoptera</taxon>
        <taxon>Endopterygota</taxon>
        <taxon>Hymenoptera</taxon>
        <taxon>Apocrita</taxon>
        <taxon>Proctotrupomorpha</taxon>
        <taxon>Chalcidoidea</taxon>
        <taxon>Pteromalidae</taxon>
        <taxon>Pteromalinae</taxon>
        <taxon>Trichomalopsis</taxon>
    </lineage>
</organism>
<sequence>MMLILFTLGTRYLKERDDVILSTLGTRYLRERCRHDIRVLQPQKSPSSKTGLISINIYGRKLCNIFYGIEKHYFAFFFNHPIVTNKSANLHLKENKITNFFPFCPRDRPLCSADKMNK</sequence>
<reference evidence="1 2" key="1">
    <citation type="journal article" date="2017" name="Curr. Biol.">
        <title>The Evolution of Venom by Co-option of Single-Copy Genes.</title>
        <authorList>
            <person name="Martinson E.O."/>
            <person name="Mrinalini"/>
            <person name="Kelkar Y.D."/>
            <person name="Chang C.H."/>
            <person name="Werren J.H."/>
        </authorList>
    </citation>
    <scope>NUCLEOTIDE SEQUENCE [LARGE SCALE GENOMIC DNA]</scope>
    <source>
        <strain evidence="1 2">Alberta</strain>
        <tissue evidence="1">Whole body</tissue>
    </source>
</reference>
<feature type="non-terminal residue" evidence="1">
    <location>
        <position position="118"/>
    </location>
</feature>